<dbReference type="InterPro" id="IPR048666">
    <property type="entry name" value="RedAm-like_C"/>
</dbReference>
<dbReference type="InterPro" id="IPR006115">
    <property type="entry name" value="6PGDH_NADP-bd"/>
</dbReference>
<gene>
    <name evidence="5" type="ORF">ABW18_20980</name>
</gene>
<protein>
    <recommendedName>
        <fullName evidence="7">NAD(P)-dependent oxidoreductase</fullName>
    </recommendedName>
</protein>
<comment type="caution">
    <text evidence="5">The sequence shown here is derived from an EMBL/GenBank/DDBJ whole genome shotgun (WGS) entry which is preliminary data.</text>
</comment>
<dbReference type="SUPFAM" id="SSF51735">
    <property type="entry name" value="NAD(P)-binding Rossmann-fold domains"/>
    <property type="match status" value="1"/>
</dbReference>
<dbReference type="InterPro" id="IPR036291">
    <property type="entry name" value="NAD(P)-bd_dom_sf"/>
</dbReference>
<dbReference type="EMBL" id="LDTZ01000025">
    <property type="protein sequence ID" value="KNA89468.1"/>
    <property type="molecule type" value="Genomic_DNA"/>
</dbReference>
<evidence type="ECO:0000313" key="6">
    <source>
        <dbReference type="Proteomes" id="UP000037247"/>
    </source>
</evidence>
<sequence length="290" mass="30076">MTSTVTVIGAGPIGQAITRALLSAGHEVTVWNRTLEKTAPLAELGAHVATTPREAVRRSDIALISVRGNDAARDILEQAELSGVDVLVVNLTSDTPGSARELAGWMTKQGVRYLSGTMLTPSVLVGQPGSTAVLGGVESIYEQALPVLEVIAPEVARHGDDPGAVAALDLALLDAFWGTVAAWSHAVALGRAEGLNANDLTERLTAIVHLAAEVGAGISQDAELGSYPGDVSTMASARSTLTHILHASTDRRIDAGFPGSVEALLRRATDHGYHDDGPSRLVPTIARAAP</sequence>
<keyword evidence="6" id="KW-1185">Reference proteome</keyword>
<evidence type="ECO:0000259" key="3">
    <source>
        <dbReference type="Pfam" id="PF03446"/>
    </source>
</evidence>
<dbReference type="Proteomes" id="UP000037247">
    <property type="component" value="Unassembled WGS sequence"/>
</dbReference>
<evidence type="ECO:0000259" key="4">
    <source>
        <dbReference type="Pfam" id="PF21761"/>
    </source>
</evidence>
<accession>A0ABR5I750</accession>
<name>A0ABR5I750_9ACTN</name>
<comment type="similarity">
    <text evidence="1">Belongs to the HIBADH-related family.</text>
</comment>
<evidence type="ECO:0000313" key="5">
    <source>
        <dbReference type="EMBL" id="KNA89468.1"/>
    </source>
</evidence>
<keyword evidence="2" id="KW-0560">Oxidoreductase</keyword>
<organism evidence="5 6">
    <name type="scientific">Gordonia jacobaea</name>
    <dbReference type="NCBI Taxonomy" id="122202"/>
    <lineage>
        <taxon>Bacteria</taxon>
        <taxon>Bacillati</taxon>
        <taxon>Actinomycetota</taxon>
        <taxon>Actinomycetes</taxon>
        <taxon>Mycobacteriales</taxon>
        <taxon>Gordoniaceae</taxon>
        <taxon>Gordonia</taxon>
    </lineage>
</organism>
<dbReference type="InterPro" id="IPR013328">
    <property type="entry name" value="6PGD_dom2"/>
</dbReference>
<reference evidence="5 6" key="1">
    <citation type="submission" date="2015-05" db="EMBL/GenBank/DDBJ databases">
        <title>Draft genome sequence of the bacterium Gordonia jacobaea a new member of the Gordonia genus.</title>
        <authorList>
            <person name="Jimenez-Galisteo G."/>
            <person name="Dominguez A."/>
            <person name="Munoz E."/>
            <person name="Vinas M."/>
        </authorList>
    </citation>
    <scope>NUCLEOTIDE SEQUENCE [LARGE SCALE GENOMIC DNA]</scope>
    <source>
        <strain evidence="6">mv1</strain>
    </source>
</reference>
<dbReference type="PIRSF" id="PIRSF000103">
    <property type="entry name" value="HIBADH"/>
    <property type="match status" value="1"/>
</dbReference>
<evidence type="ECO:0008006" key="7">
    <source>
        <dbReference type="Google" id="ProtNLM"/>
    </source>
</evidence>
<evidence type="ECO:0000256" key="2">
    <source>
        <dbReference type="ARBA" id="ARBA00023002"/>
    </source>
</evidence>
<dbReference type="RefSeq" id="WP_049700929.1">
    <property type="nucleotide sequence ID" value="NZ_JAQDQF010000001.1"/>
</dbReference>
<proteinExistence type="inferred from homology"/>
<dbReference type="InterPro" id="IPR015815">
    <property type="entry name" value="HIBADH-related"/>
</dbReference>
<dbReference type="Gene3D" id="1.10.1040.10">
    <property type="entry name" value="N-(1-d-carboxylethyl)-l-norvaline Dehydrogenase, domain 2"/>
    <property type="match status" value="1"/>
</dbReference>
<feature type="domain" description="NADPH-dependent reductive aminase-like C-terminal" evidence="4">
    <location>
        <begin position="161"/>
        <end position="285"/>
    </location>
</feature>
<dbReference type="PANTHER" id="PTHR43580:SF2">
    <property type="entry name" value="CYTOKINE-LIKE NUCLEAR FACTOR N-PAC"/>
    <property type="match status" value="1"/>
</dbReference>
<evidence type="ECO:0000256" key="1">
    <source>
        <dbReference type="ARBA" id="ARBA00009080"/>
    </source>
</evidence>
<feature type="domain" description="6-phosphogluconate dehydrogenase NADP-binding" evidence="3">
    <location>
        <begin position="5"/>
        <end position="156"/>
    </location>
</feature>
<dbReference type="InterPro" id="IPR051265">
    <property type="entry name" value="HIBADH-related_NP60_sf"/>
</dbReference>
<dbReference type="Pfam" id="PF03446">
    <property type="entry name" value="NAD_binding_2"/>
    <property type="match status" value="1"/>
</dbReference>
<dbReference type="Gene3D" id="3.40.50.720">
    <property type="entry name" value="NAD(P)-binding Rossmann-like Domain"/>
    <property type="match status" value="1"/>
</dbReference>
<dbReference type="Pfam" id="PF21761">
    <property type="entry name" value="RedAm-like_C"/>
    <property type="match status" value="1"/>
</dbReference>
<dbReference type="PANTHER" id="PTHR43580">
    <property type="entry name" value="OXIDOREDUCTASE GLYR1-RELATED"/>
    <property type="match status" value="1"/>
</dbReference>